<evidence type="ECO:0000256" key="1">
    <source>
        <dbReference type="ARBA" id="ARBA00022614"/>
    </source>
</evidence>
<dbReference type="InterPro" id="IPR003591">
    <property type="entry name" value="Leu-rich_rpt_typical-subtyp"/>
</dbReference>
<dbReference type="eggNOG" id="KOG0619">
    <property type="taxonomic scope" value="Eukaryota"/>
</dbReference>
<dbReference type="InterPro" id="IPR001611">
    <property type="entry name" value="Leu-rich_rpt"/>
</dbReference>
<evidence type="ECO:0000256" key="2">
    <source>
        <dbReference type="ARBA" id="ARBA00022729"/>
    </source>
</evidence>
<keyword evidence="2" id="KW-0732">Signal</keyword>
<gene>
    <name evidence="4" type="primary">AUGUSTUS-3.0.2_31959</name>
    <name evidence="4" type="ORF">TcasGA2_TC031959</name>
</gene>
<dbReference type="PROSITE" id="PS51450">
    <property type="entry name" value="LRR"/>
    <property type="match status" value="1"/>
</dbReference>
<name>A0A139WN57_TRICA</name>
<dbReference type="InterPro" id="IPR032675">
    <property type="entry name" value="LRR_dom_sf"/>
</dbReference>
<dbReference type="SUPFAM" id="SSF52058">
    <property type="entry name" value="L domain-like"/>
    <property type="match status" value="2"/>
</dbReference>
<dbReference type="Gene3D" id="3.80.10.10">
    <property type="entry name" value="Ribonuclease Inhibitor"/>
    <property type="match status" value="4"/>
</dbReference>
<dbReference type="PANTHER" id="PTHR24373">
    <property type="entry name" value="SLIT RELATED LEUCINE-RICH REPEAT NEURONAL PROTEIN"/>
    <property type="match status" value="1"/>
</dbReference>
<evidence type="ECO:0000256" key="3">
    <source>
        <dbReference type="ARBA" id="ARBA00022737"/>
    </source>
</evidence>
<dbReference type="PANTHER" id="PTHR24373:SF370">
    <property type="entry name" value="FISH-LIPS, ISOFORM E"/>
    <property type="match status" value="1"/>
</dbReference>
<reference evidence="4 5" key="2">
    <citation type="journal article" date="2010" name="Nucleic Acids Res.">
        <title>BeetleBase in 2010: revisions to provide comprehensive genomic information for Tribolium castaneum.</title>
        <authorList>
            <person name="Kim H.S."/>
            <person name="Murphy T."/>
            <person name="Xia J."/>
            <person name="Caragea D."/>
            <person name="Park Y."/>
            <person name="Beeman R.W."/>
            <person name="Lorenzen M.D."/>
            <person name="Butcher S."/>
            <person name="Manak J.R."/>
            <person name="Brown S.J."/>
        </authorList>
    </citation>
    <scope>GENOME REANNOTATION</scope>
    <source>
        <strain evidence="4 5">Georgia GA2</strain>
    </source>
</reference>
<dbReference type="Proteomes" id="UP000007266">
    <property type="component" value="Linkage group 2"/>
</dbReference>
<dbReference type="SMART" id="SM00369">
    <property type="entry name" value="LRR_TYP"/>
    <property type="match status" value="6"/>
</dbReference>
<dbReference type="InterPro" id="IPR050328">
    <property type="entry name" value="Dev_Immune_Receptor"/>
</dbReference>
<proteinExistence type="predicted"/>
<dbReference type="AlphaFoldDB" id="A0A139WN57"/>
<reference evidence="4 5" key="1">
    <citation type="journal article" date="2008" name="Nature">
        <title>The genome of the model beetle and pest Tribolium castaneum.</title>
        <authorList>
            <consortium name="Tribolium Genome Sequencing Consortium"/>
            <person name="Richards S."/>
            <person name="Gibbs R.A."/>
            <person name="Weinstock G.M."/>
            <person name="Brown S.J."/>
            <person name="Denell R."/>
            <person name="Beeman R.W."/>
            <person name="Gibbs R."/>
            <person name="Beeman R.W."/>
            <person name="Brown S.J."/>
            <person name="Bucher G."/>
            <person name="Friedrich M."/>
            <person name="Grimmelikhuijzen C.J."/>
            <person name="Klingler M."/>
            <person name="Lorenzen M."/>
            <person name="Richards S."/>
            <person name="Roth S."/>
            <person name="Schroder R."/>
            <person name="Tautz D."/>
            <person name="Zdobnov E.M."/>
            <person name="Muzny D."/>
            <person name="Gibbs R.A."/>
            <person name="Weinstock G.M."/>
            <person name="Attaway T."/>
            <person name="Bell S."/>
            <person name="Buhay C.J."/>
            <person name="Chandrabose M.N."/>
            <person name="Chavez D."/>
            <person name="Clerk-Blankenburg K.P."/>
            <person name="Cree A."/>
            <person name="Dao M."/>
            <person name="Davis C."/>
            <person name="Chacko J."/>
            <person name="Dinh H."/>
            <person name="Dugan-Rocha S."/>
            <person name="Fowler G."/>
            <person name="Garner T.T."/>
            <person name="Garnes J."/>
            <person name="Gnirke A."/>
            <person name="Hawes A."/>
            <person name="Hernandez J."/>
            <person name="Hines S."/>
            <person name="Holder M."/>
            <person name="Hume J."/>
            <person name="Jhangiani S.N."/>
            <person name="Joshi V."/>
            <person name="Khan Z.M."/>
            <person name="Jackson L."/>
            <person name="Kovar C."/>
            <person name="Kowis A."/>
            <person name="Lee S."/>
            <person name="Lewis L.R."/>
            <person name="Margolis J."/>
            <person name="Morgan M."/>
            <person name="Nazareth L.V."/>
            <person name="Nguyen N."/>
            <person name="Okwuonu G."/>
            <person name="Parker D."/>
            <person name="Richards S."/>
            <person name="Ruiz S.J."/>
            <person name="Santibanez J."/>
            <person name="Savard J."/>
            <person name="Scherer S.E."/>
            <person name="Schneider B."/>
            <person name="Sodergren E."/>
            <person name="Tautz D."/>
            <person name="Vattahil S."/>
            <person name="Villasana D."/>
            <person name="White C.S."/>
            <person name="Wright R."/>
            <person name="Park Y."/>
            <person name="Beeman R.W."/>
            <person name="Lord J."/>
            <person name="Oppert B."/>
            <person name="Lorenzen M."/>
            <person name="Brown S."/>
            <person name="Wang L."/>
            <person name="Savard J."/>
            <person name="Tautz D."/>
            <person name="Richards S."/>
            <person name="Weinstock G."/>
            <person name="Gibbs R.A."/>
            <person name="Liu Y."/>
            <person name="Worley K."/>
            <person name="Weinstock G."/>
            <person name="Elsik C.G."/>
            <person name="Reese J.T."/>
            <person name="Elhaik E."/>
            <person name="Landan G."/>
            <person name="Graur D."/>
            <person name="Arensburger P."/>
            <person name="Atkinson P."/>
            <person name="Beeman R.W."/>
            <person name="Beidler J."/>
            <person name="Brown S.J."/>
            <person name="Demuth J.P."/>
            <person name="Drury D.W."/>
            <person name="Du Y.Z."/>
            <person name="Fujiwara H."/>
            <person name="Lorenzen M."/>
            <person name="Maselli V."/>
            <person name="Osanai M."/>
            <person name="Park Y."/>
            <person name="Robertson H.M."/>
            <person name="Tu Z."/>
            <person name="Wang J.J."/>
            <person name="Wang S."/>
            <person name="Richards S."/>
            <person name="Song H."/>
            <person name="Zhang L."/>
            <person name="Sodergren E."/>
            <person name="Werner D."/>
            <person name="Stanke M."/>
            <person name="Morgenstern B."/>
            <person name="Solovyev V."/>
            <person name="Kosarev P."/>
            <person name="Brown G."/>
            <person name="Chen H.C."/>
            <person name="Ermolaeva O."/>
            <person name="Hlavina W."/>
            <person name="Kapustin Y."/>
            <person name="Kiryutin B."/>
            <person name="Kitts P."/>
            <person name="Maglott D."/>
            <person name="Pruitt K."/>
            <person name="Sapojnikov V."/>
            <person name="Souvorov A."/>
            <person name="Mackey A.J."/>
            <person name="Waterhouse R.M."/>
            <person name="Wyder S."/>
            <person name="Zdobnov E.M."/>
            <person name="Zdobnov E.M."/>
            <person name="Wyder S."/>
            <person name="Kriventseva E.V."/>
            <person name="Kadowaki T."/>
            <person name="Bork P."/>
            <person name="Aranda M."/>
            <person name="Bao R."/>
            <person name="Beermann A."/>
            <person name="Berns N."/>
            <person name="Bolognesi R."/>
            <person name="Bonneton F."/>
            <person name="Bopp D."/>
            <person name="Brown S.J."/>
            <person name="Bucher G."/>
            <person name="Butts T."/>
            <person name="Chaumot A."/>
            <person name="Denell R.E."/>
            <person name="Ferrier D.E."/>
            <person name="Friedrich M."/>
            <person name="Gordon C.M."/>
            <person name="Jindra M."/>
            <person name="Klingler M."/>
            <person name="Lan Q."/>
            <person name="Lattorff H.M."/>
            <person name="Laudet V."/>
            <person name="von Levetsow C."/>
            <person name="Liu Z."/>
            <person name="Lutz R."/>
            <person name="Lynch J.A."/>
            <person name="da Fonseca R.N."/>
            <person name="Posnien N."/>
            <person name="Reuter R."/>
            <person name="Roth S."/>
            <person name="Savard J."/>
            <person name="Schinko J.B."/>
            <person name="Schmitt C."/>
            <person name="Schoppmeier M."/>
            <person name="Schroder R."/>
            <person name="Shippy T.D."/>
            <person name="Simonnet F."/>
            <person name="Marques-Souza H."/>
            <person name="Tautz D."/>
            <person name="Tomoyasu Y."/>
            <person name="Trauner J."/>
            <person name="Van der Zee M."/>
            <person name="Vervoort M."/>
            <person name="Wittkopp N."/>
            <person name="Wimmer E.A."/>
            <person name="Yang X."/>
            <person name="Jones A.K."/>
            <person name="Sattelle D.B."/>
            <person name="Ebert P.R."/>
            <person name="Nelson D."/>
            <person name="Scott J.G."/>
            <person name="Beeman R.W."/>
            <person name="Muthukrishnan S."/>
            <person name="Kramer K.J."/>
            <person name="Arakane Y."/>
            <person name="Beeman R.W."/>
            <person name="Zhu Q."/>
            <person name="Hogenkamp D."/>
            <person name="Dixit R."/>
            <person name="Oppert B."/>
            <person name="Jiang H."/>
            <person name="Zou Z."/>
            <person name="Marshall J."/>
            <person name="Elpidina E."/>
            <person name="Vinokurov K."/>
            <person name="Oppert C."/>
            <person name="Zou Z."/>
            <person name="Evans J."/>
            <person name="Lu Z."/>
            <person name="Zhao P."/>
            <person name="Sumathipala N."/>
            <person name="Altincicek B."/>
            <person name="Vilcinskas A."/>
            <person name="Williams M."/>
            <person name="Hultmark D."/>
            <person name="Hetru C."/>
            <person name="Jiang H."/>
            <person name="Grimmelikhuijzen C.J."/>
            <person name="Hauser F."/>
            <person name="Cazzamali G."/>
            <person name="Williamson M."/>
            <person name="Park Y."/>
            <person name="Li B."/>
            <person name="Tanaka Y."/>
            <person name="Predel R."/>
            <person name="Neupert S."/>
            <person name="Schachtner J."/>
            <person name="Verleyen P."/>
            <person name="Raible F."/>
            <person name="Bork P."/>
            <person name="Friedrich M."/>
            <person name="Walden K.K."/>
            <person name="Robertson H.M."/>
            <person name="Angeli S."/>
            <person name="Foret S."/>
            <person name="Bucher G."/>
            <person name="Schuetz S."/>
            <person name="Maleszka R."/>
            <person name="Wimmer E.A."/>
            <person name="Beeman R.W."/>
            <person name="Lorenzen M."/>
            <person name="Tomoyasu Y."/>
            <person name="Miller S.C."/>
            <person name="Grossmann D."/>
            <person name="Bucher G."/>
        </authorList>
    </citation>
    <scope>NUCLEOTIDE SEQUENCE [LARGE SCALE GENOMIC DNA]</scope>
    <source>
        <strain evidence="4 5">Georgia GA2</strain>
    </source>
</reference>
<keyword evidence="5" id="KW-1185">Reference proteome</keyword>
<dbReference type="STRING" id="7070.A0A139WN57"/>
<dbReference type="FunFam" id="3.80.10.10:FF:001164">
    <property type="entry name" value="GH01279p"/>
    <property type="match status" value="1"/>
</dbReference>
<evidence type="ECO:0000313" key="5">
    <source>
        <dbReference type="Proteomes" id="UP000007266"/>
    </source>
</evidence>
<dbReference type="Pfam" id="PF13855">
    <property type="entry name" value="LRR_8"/>
    <property type="match status" value="2"/>
</dbReference>
<organism evidence="4 5">
    <name type="scientific">Tribolium castaneum</name>
    <name type="common">Red flour beetle</name>
    <dbReference type="NCBI Taxonomy" id="7070"/>
    <lineage>
        <taxon>Eukaryota</taxon>
        <taxon>Metazoa</taxon>
        <taxon>Ecdysozoa</taxon>
        <taxon>Arthropoda</taxon>
        <taxon>Hexapoda</taxon>
        <taxon>Insecta</taxon>
        <taxon>Pterygota</taxon>
        <taxon>Neoptera</taxon>
        <taxon>Endopterygota</taxon>
        <taxon>Coleoptera</taxon>
        <taxon>Polyphaga</taxon>
        <taxon>Cucujiformia</taxon>
        <taxon>Tenebrionidae</taxon>
        <taxon>Tenebrionidae incertae sedis</taxon>
        <taxon>Tribolium</taxon>
    </lineage>
</organism>
<dbReference type="InParanoid" id="A0A139WN57"/>
<dbReference type="OMA" id="MIMTIRT"/>
<dbReference type="EMBL" id="KQ971311">
    <property type="protein sequence ID" value="KYB29430.1"/>
    <property type="molecule type" value="Genomic_DNA"/>
</dbReference>
<keyword evidence="3" id="KW-0677">Repeat</keyword>
<protein>
    <submittedName>
        <fullName evidence="4">Protein slit-like Protein</fullName>
    </submittedName>
</protein>
<accession>A0A139WN57</accession>
<evidence type="ECO:0000313" key="4">
    <source>
        <dbReference type="EMBL" id="KYB29430.1"/>
    </source>
</evidence>
<keyword evidence="1" id="KW-0433">Leucine-rich repeat</keyword>
<sequence>MKTLYVVDDSIREIQPGAFQNIPQLKYLTIQYNDISKIEAGIFNNFPNLTYLQLSDNKISYIDPHAFDNLARLTTLRLVNNKLTQIDSHWFENKPDLNYINFAGNLLKKISADAFVSLKGRKSMFLTLGRNPVEVIEDDAFRGFKDFSLLSLGNLNLTMISGTFLQGLKIKKLKLNRNKFICVEEKDFDKVFVAETTEMRENPLEPECLKKIQVWTQKHNKKILTVSKLAVLTMSFKNIIVTLCLALSVSGRDRYFQTNKLIFTVEPDNGIYHLLGSSQVDNLTAGIFPNIPDMKILYLLDDSIREIQPGAFQNIPQLTHIMIQYNDISKIEAGIFNNFLNLTYLELGDNEISYIDPHAFDNLTRLTSLRLDNNKLNKIDSHWFENKPDLKYIHLAGNMIKKISADQFASLKGKTSMSVYLGNNPVEKIEDDAFKGLEEMSLLCLNNINLTNITGTFLQDVQMEILGINGNKINCVNEDDFAKVFVAKTTEMKGNQLEADCLSKIQLWAQKHNKTVVTK</sequence>